<evidence type="ECO:0000256" key="2">
    <source>
        <dbReference type="ARBA" id="ARBA00022670"/>
    </source>
</evidence>
<protein>
    <submittedName>
        <fullName evidence="6">Putative secreted protein</fullName>
    </submittedName>
</protein>
<name>A0A1W1D0K1_9ZZZZ</name>
<keyword evidence="4" id="KW-0788">Thiol protease</keyword>
<dbReference type="PANTHER" id="PTHR47053:SF1">
    <property type="entry name" value="MUREIN DD-ENDOPEPTIDASE MEPH-RELATED"/>
    <property type="match status" value="1"/>
</dbReference>
<dbReference type="Pfam" id="PF00877">
    <property type="entry name" value="NLPC_P60"/>
    <property type="match status" value="1"/>
</dbReference>
<dbReference type="PANTHER" id="PTHR47053">
    <property type="entry name" value="MUREIN DD-ENDOPEPTIDASE MEPH-RELATED"/>
    <property type="match status" value="1"/>
</dbReference>
<comment type="similarity">
    <text evidence="1">Belongs to the peptidase C40 family.</text>
</comment>
<evidence type="ECO:0000256" key="4">
    <source>
        <dbReference type="ARBA" id="ARBA00022807"/>
    </source>
</evidence>
<feature type="domain" description="NlpC/P60" evidence="5">
    <location>
        <begin position="50"/>
        <end position="176"/>
    </location>
</feature>
<evidence type="ECO:0000256" key="1">
    <source>
        <dbReference type="ARBA" id="ARBA00007074"/>
    </source>
</evidence>
<reference evidence="6" key="1">
    <citation type="submission" date="2016-10" db="EMBL/GenBank/DDBJ databases">
        <authorList>
            <person name="de Groot N.N."/>
        </authorList>
    </citation>
    <scope>NUCLEOTIDE SEQUENCE</scope>
</reference>
<dbReference type="GO" id="GO:0008234">
    <property type="term" value="F:cysteine-type peptidase activity"/>
    <property type="evidence" value="ECO:0007669"/>
    <property type="project" value="UniProtKB-KW"/>
</dbReference>
<organism evidence="6">
    <name type="scientific">hydrothermal vent metagenome</name>
    <dbReference type="NCBI Taxonomy" id="652676"/>
    <lineage>
        <taxon>unclassified sequences</taxon>
        <taxon>metagenomes</taxon>
        <taxon>ecological metagenomes</taxon>
    </lineage>
</organism>
<sequence length="185" mass="21348">MGINEAQKEESALAIQDKPYTEPPEYIEYISYKNNDNNYNTESYNNKNIQKTLNSIKTIAKSFLGTPYVWGATGPKKFDCSGFTRWVYRDIGIKIPRVSRDQARVGQYVSYSNLQPGDMVFFDTKKHRSGKVTHVGIYLGNGDFIHASSAGKKVVIYNFNKKEYYKKRFLWGRRLVKPNSKYALN</sequence>
<keyword evidence="2" id="KW-0645">Protease</keyword>
<dbReference type="SUPFAM" id="SSF54001">
    <property type="entry name" value="Cysteine proteinases"/>
    <property type="match status" value="1"/>
</dbReference>
<dbReference type="AlphaFoldDB" id="A0A1W1D0K1"/>
<evidence type="ECO:0000259" key="5">
    <source>
        <dbReference type="PROSITE" id="PS51935"/>
    </source>
</evidence>
<evidence type="ECO:0000256" key="3">
    <source>
        <dbReference type="ARBA" id="ARBA00022801"/>
    </source>
</evidence>
<dbReference type="EMBL" id="FPHM01000248">
    <property type="protein sequence ID" value="SFV71432.1"/>
    <property type="molecule type" value="Genomic_DNA"/>
</dbReference>
<accession>A0A1W1D0K1</accession>
<dbReference type="PROSITE" id="PS51935">
    <property type="entry name" value="NLPC_P60"/>
    <property type="match status" value="1"/>
</dbReference>
<dbReference type="Gene3D" id="3.90.1720.10">
    <property type="entry name" value="endopeptidase domain like (from Nostoc punctiforme)"/>
    <property type="match status" value="1"/>
</dbReference>
<dbReference type="GO" id="GO:0006508">
    <property type="term" value="P:proteolysis"/>
    <property type="evidence" value="ECO:0007669"/>
    <property type="project" value="UniProtKB-KW"/>
</dbReference>
<evidence type="ECO:0000313" key="6">
    <source>
        <dbReference type="EMBL" id="SFV71432.1"/>
    </source>
</evidence>
<dbReference type="InterPro" id="IPR051202">
    <property type="entry name" value="Peptidase_C40"/>
</dbReference>
<proteinExistence type="inferred from homology"/>
<dbReference type="InterPro" id="IPR038765">
    <property type="entry name" value="Papain-like_cys_pep_sf"/>
</dbReference>
<gene>
    <name evidence="6" type="ORF">MNB_SV-13-1657</name>
</gene>
<dbReference type="InterPro" id="IPR000064">
    <property type="entry name" value="NLP_P60_dom"/>
</dbReference>
<keyword evidence="3" id="KW-0378">Hydrolase</keyword>